<feature type="compositionally biased region" description="Basic and acidic residues" evidence="10">
    <location>
        <begin position="1"/>
        <end position="15"/>
    </location>
</feature>
<evidence type="ECO:0000256" key="4">
    <source>
        <dbReference type="ARBA" id="ARBA00007096"/>
    </source>
</evidence>
<dbReference type="PANTHER" id="PTHR18829">
    <property type="entry name" value="PROTEIN YAE1 HOMOLOG"/>
    <property type="match status" value="1"/>
</dbReference>
<protein>
    <recommendedName>
        <fullName evidence="7">Protein YAE1</fullName>
    </recommendedName>
    <alternativeName>
        <fullName evidence="6">Protein yae1</fullName>
    </alternativeName>
</protein>
<feature type="domain" description="Essential protein Yae1 N-terminal" evidence="11">
    <location>
        <begin position="87"/>
        <end position="125"/>
    </location>
</feature>
<evidence type="ECO:0000256" key="2">
    <source>
        <dbReference type="ARBA" id="ARBA00004123"/>
    </source>
</evidence>
<evidence type="ECO:0000313" key="12">
    <source>
        <dbReference type="EMBL" id="USW50584.1"/>
    </source>
</evidence>
<reference evidence="12" key="1">
    <citation type="submission" date="2022-06" db="EMBL/GenBank/DDBJ databases">
        <title>Complete genome sequences of two strains of the flax pathogen Septoria linicola.</title>
        <authorList>
            <person name="Lapalu N."/>
            <person name="Simon A."/>
            <person name="Demenou B."/>
            <person name="Paumier D."/>
            <person name="Guillot M.-P."/>
            <person name="Gout L."/>
            <person name="Valade R."/>
        </authorList>
    </citation>
    <scope>NUCLEOTIDE SEQUENCE</scope>
    <source>
        <strain evidence="12">SE15195</strain>
    </source>
</reference>
<dbReference type="EMBL" id="CP099420">
    <property type="protein sequence ID" value="USW50584.1"/>
    <property type="molecule type" value="Genomic_DNA"/>
</dbReference>
<evidence type="ECO:0000256" key="6">
    <source>
        <dbReference type="ARBA" id="ARBA00017286"/>
    </source>
</evidence>
<keyword evidence="13" id="KW-1185">Reference proteome</keyword>
<feature type="compositionally biased region" description="Polar residues" evidence="10">
    <location>
        <begin position="52"/>
        <end position="62"/>
    </location>
</feature>
<evidence type="ECO:0000313" key="13">
    <source>
        <dbReference type="Proteomes" id="UP001056384"/>
    </source>
</evidence>
<keyword evidence="9" id="KW-0539">Nucleus</keyword>
<gene>
    <name evidence="12" type="ORF">Slin15195_G039030</name>
</gene>
<evidence type="ECO:0000256" key="5">
    <source>
        <dbReference type="ARBA" id="ARBA00011427"/>
    </source>
</evidence>
<dbReference type="InterPro" id="IPR019191">
    <property type="entry name" value="Essential_protein_Yae1_N"/>
</dbReference>
<feature type="compositionally biased region" description="Basic and acidic residues" evidence="10">
    <location>
        <begin position="64"/>
        <end position="76"/>
    </location>
</feature>
<evidence type="ECO:0000256" key="3">
    <source>
        <dbReference type="ARBA" id="ARBA00004496"/>
    </source>
</evidence>
<evidence type="ECO:0000256" key="8">
    <source>
        <dbReference type="ARBA" id="ARBA00022490"/>
    </source>
</evidence>
<evidence type="ECO:0000256" key="10">
    <source>
        <dbReference type="SAM" id="MobiDB-lite"/>
    </source>
</evidence>
<comment type="function">
    <text evidence="1">The complex LTO1:YAE1 may function as a target specific adapter that probably recruits apo-RPLI1 to the cytosolic iron-sulfur protein assembly (CIA) complex machinery. May be required for biogenesis of the large ribosomal subunit and initiation of translation.</text>
</comment>
<dbReference type="PANTHER" id="PTHR18829:SF0">
    <property type="entry name" value="PROTEIN YAE1 HOMOLOG"/>
    <property type="match status" value="1"/>
</dbReference>
<accession>A0A9Q9AJP4</accession>
<sequence length="190" mass="21237">MLRDTLGRRASDNTEHTTLFMNGTTTESIDTASDPPQEVHSNDLNDDIFGSAPNSPVLSATAHQPEERVRRDHSDVPRLRSIHVTNGYREGIAVSKESHIQAGFDEGFSLGGEIGQKAGWILGVLEGITRGTKKGGREEVEKVFAGAQAELKIEALLGEEWFGMDGIWKYEVPGRREILRLRLWRRRIRC</sequence>
<dbReference type="GO" id="GO:0005737">
    <property type="term" value="C:cytoplasm"/>
    <property type="evidence" value="ECO:0007669"/>
    <property type="project" value="UniProtKB-SubCell"/>
</dbReference>
<evidence type="ECO:0000256" key="9">
    <source>
        <dbReference type="ARBA" id="ARBA00023242"/>
    </source>
</evidence>
<evidence type="ECO:0000259" key="11">
    <source>
        <dbReference type="Pfam" id="PF09811"/>
    </source>
</evidence>
<evidence type="ECO:0000256" key="1">
    <source>
        <dbReference type="ARBA" id="ARBA00003836"/>
    </source>
</evidence>
<dbReference type="InterPro" id="IPR038881">
    <property type="entry name" value="Yae1-like"/>
</dbReference>
<dbReference type="Proteomes" id="UP001056384">
    <property type="component" value="Chromosome 3"/>
</dbReference>
<name>A0A9Q9AJP4_9PEZI</name>
<organism evidence="12 13">
    <name type="scientific">Septoria linicola</name>
    <dbReference type="NCBI Taxonomy" id="215465"/>
    <lineage>
        <taxon>Eukaryota</taxon>
        <taxon>Fungi</taxon>
        <taxon>Dikarya</taxon>
        <taxon>Ascomycota</taxon>
        <taxon>Pezizomycotina</taxon>
        <taxon>Dothideomycetes</taxon>
        <taxon>Dothideomycetidae</taxon>
        <taxon>Mycosphaerellales</taxon>
        <taxon>Mycosphaerellaceae</taxon>
        <taxon>Septoria</taxon>
    </lineage>
</organism>
<comment type="subcellular location">
    <subcellularLocation>
        <location evidence="3">Cytoplasm</location>
    </subcellularLocation>
    <subcellularLocation>
        <location evidence="2">Nucleus</location>
    </subcellularLocation>
</comment>
<dbReference type="Pfam" id="PF09811">
    <property type="entry name" value="Yae1_N"/>
    <property type="match status" value="1"/>
</dbReference>
<dbReference type="GO" id="GO:0005634">
    <property type="term" value="C:nucleus"/>
    <property type="evidence" value="ECO:0007669"/>
    <property type="project" value="UniProtKB-SubCell"/>
</dbReference>
<keyword evidence="8" id="KW-0963">Cytoplasm</keyword>
<feature type="region of interest" description="Disordered" evidence="10">
    <location>
        <begin position="1"/>
        <end position="76"/>
    </location>
</feature>
<comment type="similarity">
    <text evidence="4">Belongs to the YAE1 family.</text>
</comment>
<comment type="subunit">
    <text evidence="5">May form a complex with LTO1.</text>
</comment>
<evidence type="ECO:0000256" key="7">
    <source>
        <dbReference type="ARBA" id="ARBA00018400"/>
    </source>
</evidence>
<feature type="compositionally biased region" description="Polar residues" evidence="10">
    <location>
        <begin position="16"/>
        <end position="31"/>
    </location>
</feature>
<dbReference type="AlphaFoldDB" id="A0A9Q9AJP4"/>
<proteinExistence type="inferred from homology"/>